<dbReference type="Proteomes" id="UP001597512">
    <property type="component" value="Unassembled WGS sequence"/>
</dbReference>
<reference evidence="3" key="1">
    <citation type="journal article" date="2019" name="Int. J. Syst. Evol. Microbiol.">
        <title>The Global Catalogue of Microorganisms (GCM) 10K type strain sequencing project: providing services to taxonomists for standard genome sequencing and annotation.</title>
        <authorList>
            <consortium name="The Broad Institute Genomics Platform"/>
            <consortium name="The Broad Institute Genome Sequencing Center for Infectious Disease"/>
            <person name="Wu L."/>
            <person name="Ma J."/>
        </authorList>
    </citation>
    <scope>NUCLEOTIDE SEQUENCE [LARGE SCALE GENOMIC DNA]</scope>
    <source>
        <strain evidence="3">KCTC 52490</strain>
    </source>
</reference>
<comment type="caution">
    <text evidence="2">The sequence shown here is derived from an EMBL/GenBank/DDBJ whole genome shotgun (WGS) entry which is preliminary data.</text>
</comment>
<dbReference type="Gene3D" id="3.40.50.1110">
    <property type="entry name" value="SGNH hydrolase"/>
    <property type="match status" value="1"/>
</dbReference>
<gene>
    <name evidence="2" type="ORF">ACFS25_26030</name>
</gene>
<name>A0ABW6APD3_9BACT</name>
<proteinExistence type="predicted"/>
<organism evidence="2 3">
    <name type="scientific">Spirosoma flavum</name>
    <dbReference type="NCBI Taxonomy" id="2048557"/>
    <lineage>
        <taxon>Bacteria</taxon>
        <taxon>Pseudomonadati</taxon>
        <taxon>Bacteroidota</taxon>
        <taxon>Cytophagia</taxon>
        <taxon>Cytophagales</taxon>
        <taxon>Cytophagaceae</taxon>
        <taxon>Spirosoma</taxon>
    </lineage>
</organism>
<evidence type="ECO:0000259" key="1">
    <source>
        <dbReference type="Pfam" id="PF13472"/>
    </source>
</evidence>
<dbReference type="EMBL" id="JBHUOM010000023">
    <property type="protein sequence ID" value="MFD2937260.1"/>
    <property type="molecule type" value="Genomic_DNA"/>
</dbReference>
<evidence type="ECO:0000313" key="3">
    <source>
        <dbReference type="Proteomes" id="UP001597512"/>
    </source>
</evidence>
<dbReference type="Pfam" id="PF13472">
    <property type="entry name" value="Lipase_GDSL_2"/>
    <property type="match status" value="1"/>
</dbReference>
<evidence type="ECO:0000313" key="2">
    <source>
        <dbReference type="EMBL" id="MFD2937260.1"/>
    </source>
</evidence>
<dbReference type="SUPFAM" id="SSF52266">
    <property type="entry name" value="SGNH hydrolase"/>
    <property type="match status" value="1"/>
</dbReference>
<accession>A0ABW6APD3</accession>
<sequence>MNIYSQLIRSFLFILLPLCTMSQDRPFEAEIRAFEKADSVSPPPQHAIVFTGSSSIRAWDNLQNYFPTKTVLQRGFGGSELSQVLLYADRIIVPYHPKQVVLYAGENDIASGKLSGQQTFARLVALFQHVRQKLPGVLFTFISIKSSPSRRQFFPENDIANRLIKQYLAKHKNTQFVDIRPVMLGKNGQPIPALFKPDSLHMLPAGYERWTRVIQPYLK</sequence>
<dbReference type="InterPro" id="IPR036514">
    <property type="entry name" value="SGNH_hydro_sf"/>
</dbReference>
<keyword evidence="3" id="KW-1185">Reference proteome</keyword>
<protein>
    <submittedName>
        <fullName evidence="2">GDSL-type esterase/lipase family protein</fullName>
    </submittedName>
</protein>
<feature type="domain" description="SGNH hydrolase-type esterase" evidence="1">
    <location>
        <begin position="55"/>
        <end position="209"/>
    </location>
</feature>
<dbReference type="InterPro" id="IPR013830">
    <property type="entry name" value="SGNH_hydro"/>
</dbReference>